<accession>A0A918C383</accession>
<name>A0A918C383_9DEIO</name>
<dbReference type="RefSeq" id="WP_189088850.1">
    <property type="nucleotide sequence ID" value="NZ_BMQL01000005.1"/>
</dbReference>
<comment type="caution">
    <text evidence="1">The sequence shown here is derived from an EMBL/GenBank/DDBJ whole genome shotgun (WGS) entry which is preliminary data.</text>
</comment>
<dbReference type="AlphaFoldDB" id="A0A918C383"/>
<gene>
    <name evidence="1" type="ORF">GCM10008957_14390</name>
</gene>
<proteinExistence type="predicted"/>
<reference evidence="1" key="2">
    <citation type="submission" date="2020-09" db="EMBL/GenBank/DDBJ databases">
        <authorList>
            <person name="Sun Q."/>
            <person name="Ohkuma M."/>
        </authorList>
    </citation>
    <scope>NUCLEOTIDE SEQUENCE</scope>
    <source>
        <strain evidence="1">JCM 31311</strain>
    </source>
</reference>
<dbReference type="EMBL" id="BMQL01000005">
    <property type="protein sequence ID" value="GGR02525.1"/>
    <property type="molecule type" value="Genomic_DNA"/>
</dbReference>
<sequence>MVKRPPPITPEGFLATQDLKERGWTARLIRDFLGQHDAERPNGLKMGRRKLPPVKLYAEDRVNEAERDEPFLVAQGRAMEARERAEKAGRTRRANRERLLTELIGEWTPPVRAAVLRTGAVNKAREPYARALAQELKRVATAAGKLTTPEERFVKRALAFRLDAALATVYTWFPVPKAEEAPARAQRPDDDWD</sequence>
<evidence type="ECO:0000313" key="1">
    <source>
        <dbReference type="EMBL" id="GGR02525.1"/>
    </source>
</evidence>
<organism evidence="1 2">
    <name type="scientific">Deinococcus ruber</name>
    <dbReference type="NCBI Taxonomy" id="1848197"/>
    <lineage>
        <taxon>Bacteria</taxon>
        <taxon>Thermotogati</taxon>
        <taxon>Deinococcota</taxon>
        <taxon>Deinococci</taxon>
        <taxon>Deinococcales</taxon>
        <taxon>Deinococcaceae</taxon>
        <taxon>Deinococcus</taxon>
    </lineage>
</organism>
<keyword evidence="2" id="KW-1185">Reference proteome</keyword>
<protein>
    <submittedName>
        <fullName evidence="1">Uncharacterized protein</fullName>
    </submittedName>
</protein>
<evidence type="ECO:0000313" key="2">
    <source>
        <dbReference type="Proteomes" id="UP000603865"/>
    </source>
</evidence>
<dbReference type="Proteomes" id="UP000603865">
    <property type="component" value="Unassembled WGS sequence"/>
</dbReference>
<reference evidence="1" key="1">
    <citation type="journal article" date="2014" name="Int. J. Syst. Evol. Microbiol.">
        <title>Complete genome sequence of Corynebacterium casei LMG S-19264T (=DSM 44701T), isolated from a smear-ripened cheese.</title>
        <authorList>
            <consortium name="US DOE Joint Genome Institute (JGI-PGF)"/>
            <person name="Walter F."/>
            <person name="Albersmeier A."/>
            <person name="Kalinowski J."/>
            <person name="Ruckert C."/>
        </authorList>
    </citation>
    <scope>NUCLEOTIDE SEQUENCE</scope>
    <source>
        <strain evidence="1">JCM 31311</strain>
    </source>
</reference>